<evidence type="ECO:0000313" key="7">
    <source>
        <dbReference type="EMBL" id="ENO18277.1"/>
    </source>
</evidence>
<dbReference type="Pfam" id="PF00370">
    <property type="entry name" value="FGGY_N"/>
    <property type="match status" value="1"/>
</dbReference>
<dbReference type="InterPro" id="IPR018484">
    <property type="entry name" value="FGGY_N"/>
</dbReference>
<dbReference type="Pfam" id="PF02782">
    <property type="entry name" value="FGGY_C"/>
    <property type="match status" value="1"/>
</dbReference>
<name>N6X4F9_9ACTO</name>
<keyword evidence="2" id="KW-0859">Xylose metabolism</keyword>
<dbReference type="EC" id="2.7.1.16" evidence="7"/>
<dbReference type="Gene3D" id="3.30.420.40">
    <property type="match status" value="2"/>
</dbReference>
<feature type="domain" description="Carbohydrate kinase FGGY N-terminal" evidence="5">
    <location>
        <begin position="20"/>
        <end position="245"/>
    </location>
</feature>
<evidence type="ECO:0000256" key="1">
    <source>
        <dbReference type="ARBA" id="ARBA00009156"/>
    </source>
</evidence>
<dbReference type="RefSeq" id="WP_005962603.1">
    <property type="nucleotide sequence ID" value="NZ_CP040505.1"/>
</dbReference>
<evidence type="ECO:0000256" key="3">
    <source>
        <dbReference type="ARBA" id="ARBA00022679"/>
    </source>
</evidence>
<evidence type="ECO:0000259" key="6">
    <source>
        <dbReference type="Pfam" id="PF02782"/>
    </source>
</evidence>
<dbReference type="EMBL" id="AQHZ01000015">
    <property type="protein sequence ID" value="ENO18277.1"/>
    <property type="molecule type" value="Genomic_DNA"/>
</dbReference>
<protein>
    <submittedName>
        <fullName evidence="7">Ribulokinase</fullName>
        <ecNumber evidence="7">2.7.1.16</ecNumber>
    </submittedName>
</protein>
<dbReference type="PANTHER" id="PTHR43095:SF5">
    <property type="entry name" value="XYLULOSE KINASE"/>
    <property type="match status" value="1"/>
</dbReference>
<dbReference type="InterPro" id="IPR018485">
    <property type="entry name" value="FGGY_C"/>
</dbReference>
<dbReference type="HOGENOM" id="CLU_509692_0_0_11"/>
<dbReference type="InterPro" id="IPR043129">
    <property type="entry name" value="ATPase_NBD"/>
</dbReference>
<accession>N6X4F9</accession>
<dbReference type="AlphaFoldDB" id="N6X4F9"/>
<feature type="domain" description="Carbohydrate kinase FGGY C-terminal" evidence="6">
    <location>
        <begin position="281"/>
        <end position="478"/>
    </location>
</feature>
<evidence type="ECO:0000313" key="8">
    <source>
        <dbReference type="Proteomes" id="UP000013015"/>
    </source>
</evidence>
<proteinExistence type="inferred from homology"/>
<reference evidence="7 8" key="1">
    <citation type="submission" date="2013-03" db="EMBL/GenBank/DDBJ databases">
        <title>Reference genome for the Human Microbiome Project.</title>
        <authorList>
            <person name="Aqrawi P."/>
            <person name="Ayvaz T."/>
            <person name="Bess C."/>
            <person name="Blankenburg K."/>
            <person name="Coyle M."/>
            <person name="Deng J."/>
            <person name="Forbes L."/>
            <person name="Fowler G."/>
            <person name="Francisco L."/>
            <person name="Fu Q."/>
            <person name="Gibbs R."/>
            <person name="Gross S."/>
            <person name="Gubbala S."/>
            <person name="Hale W."/>
            <person name="Hemphill L."/>
            <person name="Highlander S."/>
            <person name="Hirani K."/>
            <person name="Jackson L."/>
            <person name="Jakkamsetti A."/>
            <person name="Javaid M."/>
            <person name="Jayaseelan J.C."/>
            <person name="Jiang H."/>
            <person name="Joshi V."/>
            <person name="Korchina V."/>
            <person name="Kovar C."/>
            <person name="Lara F."/>
            <person name="Lee S."/>
            <person name="Liu Y."/>
            <person name="Mata R."/>
            <person name="Mathew T."/>
            <person name="Munidasa M."/>
            <person name="Muzny D."/>
            <person name="Nazareth L."/>
            <person name="Ngo R."/>
            <person name="Nguyen L."/>
            <person name="Nguyen N."/>
            <person name="Okwuonu G."/>
            <person name="Ongeri F."/>
            <person name="Palculict T."/>
            <person name="Patil S."/>
            <person name="Petrosino J."/>
            <person name="Pham C."/>
            <person name="Pham P."/>
            <person name="Pu L.-L."/>
            <person name="Qin X."/>
            <person name="Qu J."/>
            <person name="Reid J."/>
            <person name="Ross M."/>
            <person name="Ruth R."/>
            <person name="Saada N."/>
            <person name="San Lucas F."/>
            <person name="Santibanez J."/>
            <person name="Shang Y."/>
            <person name="Simmons D."/>
            <person name="Song X.-Z."/>
            <person name="Tang L.-Y."/>
            <person name="Thornton R."/>
            <person name="Warren J."/>
            <person name="Weissenberger G."/>
            <person name="Wilczek-Boney K."/>
            <person name="Worley K."/>
            <person name="Youmans B."/>
            <person name="Zhang J."/>
            <person name="Zhang L."/>
            <person name="Zhao Z."/>
            <person name="Zhou C."/>
            <person name="Zhu D."/>
            <person name="Zhu Y."/>
        </authorList>
    </citation>
    <scope>NUCLEOTIDE SEQUENCE [LARGE SCALE GENOMIC DNA]</scope>
    <source>
        <strain evidence="7 8">F0333</strain>
    </source>
</reference>
<keyword evidence="8" id="KW-1185">Reference proteome</keyword>
<gene>
    <name evidence="7" type="primary">araB</name>
    <name evidence="7" type="ORF">HMPREF9004_0846</name>
</gene>
<dbReference type="Proteomes" id="UP000013015">
    <property type="component" value="Unassembled WGS sequence"/>
</dbReference>
<dbReference type="GO" id="GO:0042732">
    <property type="term" value="P:D-xylose metabolic process"/>
    <property type="evidence" value="ECO:0007669"/>
    <property type="project" value="UniProtKB-KW"/>
</dbReference>
<dbReference type="PANTHER" id="PTHR43095">
    <property type="entry name" value="SUGAR KINASE"/>
    <property type="match status" value="1"/>
</dbReference>
<keyword evidence="4 7" id="KW-0418">Kinase</keyword>
<organism evidence="7 8">
    <name type="scientific">Schaalia cardiffensis F0333</name>
    <dbReference type="NCBI Taxonomy" id="888050"/>
    <lineage>
        <taxon>Bacteria</taxon>
        <taxon>Bacillati</taxon>
        <taxon>Actinomycetota</taxon>
        <taxon>Actinomycetes</taxon>
        <taxon>Actinomycetales</taxon>
        <taxon>Actinomycetaceae</taxon>
        <taxon>Schaalia</taxon>
    </lineage>
</organism>
<dbReference type="InterPro" id="IPR050406">
    <property type="entry name" value="FGGY_Carb_Kinase"/>
</dbReference>
<evidence type="ECO:0000256" key="4">
    <source>
        <dbReference type="ARBA" id="ARBA00022777"/>
    </source>
</evidence>
<comment type="caution">
    <text evidence="7">The sequence shown here is derived from an EMBL/GenBank/DDBJ whole genome shotgun (WGS) entry which is preliminary data.</text>
</comment>
<dbReference type="GO" id="GO:0008741">
    <property type="term" value="F:ribulokinase activity"/>
    <property type="evidence" value="ECO:0007669"/>
    <property type="project" value="UniProtKB-EC"/>
</dbReference>
<dbReference type="PATRIC" id="fig|888050.3.peg.801"/>
<dbReference type="OrthoDB" id="9760563at2"/>
<evidence type="ECO:0000259" key="5">
    <source>
        <dbReference type="Pfam" id="PF00370"/>
    </source>
</evidence>
<dbReference type="CDD" id="cd07809">
    <property type="entry name" value="ASKHA_NBD_FGGY_BaXK-like"/>
    <property type="match status" value="1"/>
</dbReference>
<dbReference type="eggNOG" id="COG1070">
    <property type="taxonomic scope" value="Bacteria"/>
</dbReference>
<dbReference type="STRING" id="888050.HMPREF9004_0846"/>
<evidence type="ECO:0000256" key="2">
    <source>
        <dbReference type="ARBA" id="ARBA00022629"/>
    </source>
</evidence>
<keyword evidence="3 7" id="KW-0808">Transferase</keyword>
<dbReference type="SUPFAM" id="SSF53067">
    <property type="entry name" value="Actin-like ATPase domain"/>
    <property type="match status" value="2"/>
</dbReference>
<keyword evidence="2" id="KW-0119">Carbohydrate metabolism</keyword>
<comment type="similarity">
    <text evidence="1">Belongs to the FGGY kinase family.</text>
</comment>
<sequence>MTGEAKDPIERDLIENGRTALGIELGSTRIKAVLIGPDHEILASGGHSWENRLVDGLWSYSLTEVREGLQHAYATLVADVKQRYGLVPTSYGSMGISAMMHGYLAFDSEGEQLVPFRTWRNTNTGCAAAQLIDAFDFNIPLRWSIAHLHQAVIDEEAHVPSLASITTLSGWVHRQLTGQNVLGVGDASGMFPIDSRSGTYDAPRVEAYDALVADRNFGWKLADLLPEVLPAGARAGELTEAGALLLDPTGTLKPGIPFCPPEGDAGTGMVATNSIAQRTGNISCGTSVFLMVVLEKALSRLHTEVDMVTTPDASPVAMVHSNNGASELDAWVGMFVEFAKLAGMELDVSQVYELVYSNALNGDADGAGLLTYNTLSAEPIIGLEGGRPLFTHTPEAVFTLANAFRAQLMSIFAPIRIGLDILGAEGVALDELFAHGGLFKTVGVAQKILADALGISVSVGETAGEGGAWGIAVLARYAIAKAEGESLPDYLRERVFASAQANVINADLADHEAYNRFLARYRRALPVVQAAADNS</sequence>